<feature type="compositionally biased region" description="Basic and acidic residues" evidence="1">
    <location>
        <begin position="78"/>
        <end position="91"/>
    </location>
</feature>
<gene>
    <name evidence="2" type="ORF">DPMN_069875</name>
</gene>
<feature type="region of interest" description="Disordered" evidence="1">
    <location>
        <begin position="44"/>
        <end position="91"/>
    </location>
</feature>
<comment type="caution">
    <text evidence="2">The sequence shown here is derived from an EMBL/GenBank/DDBJ whole genome shotgun (WGS) entry which is preliminary data.</text>
</comment>
<evidence type="ECO:0000313" key="3">
    <source>
        <dbReference type="Proteomes" id="UP000828390"/>
    </source>
</evidence>
<name>A0A9D3Z508_DREPO</name>
<dbReference type="Proteomes" id="UP000828390">
    <property type="component" value="Unassembled WGS sequence"/>
</dbReference>
<proteinExistence type="predicted"/>
<sequence length="91" mass="9812">MVRSLHCLSGKLSSVVGLFSVKFVLSVKSIKQLKKAFANIVDPDETPHDAASHQVADTVGKAKQKRDTAGPNLNTQKNIERVEGTSPVADR</sequence>
<keyword evidence="3" id="KW-1185">Reference proteome</keyword>
<protein>
    <submittedName>
        <fullName evidence="2">Uncharacterized protein</fullName>
    </submittedName>
</protein>
<reference evidence="2" key="2">
    <citation type="submission" date="2020-11" db="EMBL/GenBank/DDBJ databases">
        <authorList>
            <person name="McCartney M.A."/>
            <person name="Auch B."/>
            <person name="Kono T."/>
            <person name="Mallez S."/>
            <person name="Becker A."/>
            <person name="Gohl D.M."/>
            <person name="Silverstein K.A.T."/>
            <person name="Koren S."/>
            <person name="Bechman K.B."/>
            <person name="Herman A."/>
            <person name="Abrahante J.E."/>
            <person name="Garbe J."/>
        </authorList>
    </citation>
    <scope>NUCLEOTIDE SEQUENCE</scope>
    <source>
        <strain evidence="2">Duluth1</strain>
        <tissue evidence="2">Whole animal</tissue>
    </source>
</reference>
<reference evidence="2" key="1">
    <citation type="journal article" date="2019" name="bioRxiv">
        <title>The Genome of the Zebra Mussel, Dreissena polymorpha: A Resource for Invasive Species Research.</title>
        <authorList>
            <person name="McCartney M.A."/>
            <person name="Auch B."/>
            <person name="Kono T."/>
            <person name="Mallez S."/>
            <person name="Zhang Y."/>
            <person name="Obille A."/>
            <person name="Becker A."/>
            <person name="Abrahante J.E."/>
            <person name="Garbe J."/>
            <person name="Badalamenti J.P."/>
            <person name="Herman A."/>
            <person name="Mangelson H."/>
            <person name="Liachko I."/>
            <person name="Sullivan S."/>
            <person name="Sone E.D."/>
            <person name="Koren S."/>
            <person name="Silverstein K.A.T."/>
            <person name="Beckman K.B."/>
            <person name="Gohl D.M."/>
        </authorList>
    </citation>
    <scope>NUCLEOTIDE SEQUENCE</scope>
    <source>
        <strain evidence="2">Duluth1</strain>
        <tissue evidence="2">Whole animal</tissue>
    </source>
</reference>
<evidence type="ECO:0000313" key="2">
    <source>
        <dbReference type="EMBL" id="KAH3710397.1"/>
    </source>
</evidence>
<evidence type="ECO:0000256" key="1">
    <source>
        <dbReference type="SAM" id="MobiDB-lite"/>
    </source>
</evidence>
<organism evidence="2 3">
    <name type="scientific">Dreissena polymorpha</name>
    <name type="common">Zebra mussel</name>
    <name type="synonym">Mytilus polymorpha</name>
    <dbReference type="NCBI Taxonomy" id="45954"/>
    <lineage>
        <taxon>Eukaryota</taxon>
        <taxon>Metazoa</taxon>
        <taxon>Spiralia</taxon>
        <taxon>Lophotrochozoa</taxon>
        <taxon>Mollusca</taxon>
        <taxon>Bivalvia</taxon>
        <taxon>Autobranchia</taxon>
        <taxon>Heteroconchia</taxon>
        <taxon>Euheterodonta</taxon>
        <taxon>Imparidentia</taxon>
        <taxon>Neoheterodontei</taxon>
        <taxon>Myida</taxon>
        <taxon>Dreissenoidea</taxon>
        <taxon>Dreissenidae</taxon>
        <taxon>Dreissena</taxon>
    </lineage>
</organism>
<accession>A0A9D3Z508</accession>
<dbReference type="EMBL" id="JAIWYP010000014">
    <property type="protein sequence ID" value="KAH3710397.1"/>
    <property type="molecule type" value="Genomic_DNA"/>
</dbReference>
<dbReference type="AlphaFoldDB" id="A0A9D3Z508"/>